<evidence type="ECO:0000313" key="2">
    <source>
        <dbReference type="EMBL" id="GAK97609.1"/>
    </source>
</evidence>
<dbReference type="STRING" id="319236.BST91_06220"/>
<organism evidence="2 3">
    <name type="scientific">Nonlabens tegetincola</name>
    <dbReference type="NCBI Taxonomy" id="323273"/>
    <lineage>
        <taxon>Bacteria</taxon>
        <taxon>Pseudomonadati</taxon>
        <taxon>Bacteroidota</taxon>
        <taxon>Flavobacteriia</taxon>
        <taxon>Flavobacteriales</taxon>
        <taxon>Flavobacteriaceae</taxon>
        <taxon>Nonlabens</taxon>
    </lineage>
</organism>
<keyword evidence="1" id="KW-0732">Signal</keyword>
<feature type="chain" id="PRO_5001861520" evidence="1">
    <location>
        <begin position="19"/>
        <end position="282"/>
    </location>
</feature>
<protein>
    <submittedName>
        <fullName evidence="2">Uncharacterized protein</fullName>
    </submittedName>
</protein>
<dbReference type="AlphaFoldDB" id="A0A090Q3E6"/>
<dbReference type="SUPFAM" id="SSF48452">
    <property type="entry name" value="TPR-like"/>
    <property type="match status" value="1"/>
</dbReference>
<sequence length="282" mass="31441">MKRLFLFLLICATTAVTAQIQTPQPSPAAKVMQKVGLTDITVEYSRPAMRGRTIFGDLVPFDKLWRTGANANTTITVGDDFTFGETGVKAGTYAVFTKPGKKQWDVYLYSKTDNWGAPRSWDESLVVATATVPVQEMNLSQESFTIGINELSMDSAHLQISWENSLVAIPITVPTKKKTEESIMKVMSGEAQPSVNDYYSAAAFYYEAGTNLEQALEWITKATEMNDKAFWMFTRKSLIEEKLGKKKDAVKTAKTALALAKDQKNADYVKINEDNLKRWGAM</sequence>
<keyword evidence="3" id="KW-1185">Reference proteome</keyword>
<dbReference type="eggNOG" id="COG0790">
    <property type="taxonomic scope" value="Bacteria"/>
</dbReference>
<feature type="signal peptide" evidence="1">
    <location>
        <begin position="1"/>
        <end position="18"/>
    </location>
</feature>
<evidence type="ECO:0000256" key="1">
    <source>
        <dbReference type="SAM" id="SignalP"/>
    </source>
</evidence>
<dbReference type="Proteomes" id="UP000029221">
    <property type="component" value="Unassembled WGS sequence"/>
</dbReference>
<proteinExistence type="predicted"/>
<dbReference type="Pfam" id="PF11138">
    <property type="entry name" value="DUF2911"/>
    <property type="match status" value="1"/>
</dbReference>
<evidence type="ECO:0000313" key="3">
    <source>
        <dbReference type="Proteomes" id="UP000029221"/>
    </source>
</evidence>
<gene>
    <name evidence="2" type="ORF">JCM19294_145</name>
</gene>
<dbReference type="RefSeq" id="WP_042279321.1">
    <property type="nucleotide sequence ID" value="NZ_BBML01000006.1"/>
</dbReference>
<dbReference type="InterPro" id="IPR021314">
    <property type="entry name" value="DUF2911"/>
</dbReference>
<comment type="caution">
    <text evidence="2">The sequence shown here is derived from an EMBL/GenBank/DDBJ whole genome shotgun (WGS) entry which is preliminary data.</text>
</comment>
<dbReference type="Gene3D" id="1.25.40.10">
    <property type="entry name" value="Tetratricopeptide repeat domain"/>
    <property type="match status" value="1"/>
</dbReference>
<name>A0A090Q3E6_9FLAO</name>
<dbReference type="InterPro" id="IPR011990">
    <property type="entry name" value="TPR-like_helical_dom_sf"/>
</dbReference>
<dbReference type="EMBL" id="BBML01000006">
    <property type="protein sequence ID" value="GAK97609.1"/>
    <property type="molecule type" value="Genomic_DNA"/>
</dbReference>
<accession>A0A090Q3E6</accession>
<reference evidence="2" key="1">
    <citation type="journal article" date="2014" name="Genome Announc.">
        <title>Draft Genome Sequences of Marine Flavobacterium Nonlabens Strains NR17, NR24, NR27, NR32, NR33, and Ara13.</title>
        <authorList>
            <person name="Nakanishi M."/>
            <person name="Meirelles P."/>
            <person name="Suzuki R."/>
            <person name="Takatani N."/>
            <person name="Mino S."/>
            <person name="Suda W."/>
            <person name="Oshima K."/>
            <person name="Hattori M."/>
            <person name="Ohkuma M."/>
            <person name="Hosokawa M."/>
            <person name="Miyashita K."/>
            <person name="Thompson F.L."/>
            <person name="Niwa A."/>
            <person name="Sawabe T."/>
            <person name="Sawabe T."/>
        </authorList>
    </citation>
    <scope>NUCLEOTIDE SEQUENCE [LARGE SCALE GENOMIC DNA]</scope>
    <source>
        <strain evidence="2">JCM 19294</strain>
    </source>
</reference>